<reference evidence="5" key="1">
    <citation type="journal article" date="2019" name="Int. J. Syst. Evol. Microbiol.">
        <title>The Global Catalogue of Microorganisms (GCM) 10K type strain sequencing project: providing services to taxonomists for standard genome sequencing and annotation.</title>
        <authorList>
            <consortium name="The Broad Institute Genomics Platform"/>
            <consortium name="The Broad Institute Genome Sequencing Center for Infectious Disease"/>
            <person name="Wu L."/>
            <person name="Ma J."/>
        </authorList>
    </citation>
    <scope>NUCLEOTIDE SEQUENCE [LARGE SCALE GENOMIC DNA]</scope>
    <source>
        <strain evidence="5">CCUG 43111</strain>
    </source>
</reference>
<name>A0ABW0MM45_9BURK</name>
<dbReference type="RefSeq" id="WP_379756491.1">
    <property type="nucleotide sequence ID" value="NZ_JBHSMR010000013.1"/>
</dbReference>
<dbReference type="InterPro" id="IPR029058">
    <property type="entry name" value="AB_hydrolase_fold"/>
</dbReference>
<evidence type="ECO:0000313" key="5">
    <source>
        <dbReference type="Proteomes" id="UP001596101"/>
    </source>
</evidence>
<evidence type="ECO:0000256" key="1">
    <source>
        <dbReference type="ARBA" id="ARBA00022801"/>
    </source>
</evidence>
<dbReference type="SUPFAM" id="SSF53474">
    <property type="entry name" value="alpha/beta-Hydrolases"/>
    <property type="match status" value="1"/>
</dbReference>
<feature type="domain" description="Peptidase S9 prolyl oligopeptidase catalytic" evidence="3">
    <location>
        <begin position="441"/>
        <end position="649"/>
    </location>
</feature>
<feature type="signal peptide" evidence="2">
    <location>
        <begin position="1"/>
        <end position="22"/>
    </location>
</feature>
<comment type="caution">
    <text evidence="4">The sequence shown here is derived from an EMBL/GenBank/DDBJ whole genome shotgun (WGS) entry which is preliminary data.</text>
</comment>
<proteinExistence type="predicted"/>
<accession>A0ABW0MM45</accession>
<dbReference type="SUPFAM" id="SSF82171">
    <property type="entry name" value="DPP6 N-terminal domain-like"/>
    <property type="match status" value="1"/>
</dbReference>
<dbReference type="PANTHER" id="PTHR42776:SF27">
    <property type="entry name" value="DIPEPTIDYL PEPTIDASE FAMILY MEMBER 6"/>
    <property type="match status" value="1"/>
</dbReference>
<feature type="chain" id="PRO_5045417631" evidence="2">
    <location>
        <begin position="23"/>
        <end position="655"/>
    </location>
</feature>
<protein>
    <submittedName>
        <fullName evidence="4">Alpha/beta hydrolase family protein</fullName>
        <ecNumber evidence="4">3.4.-.-</ecNumber>
    </submittedName>
</protein>
<organism evidence="4 5">
    <name type="scientific">Massilia suwonensis</name>
    <dbReference type="NCBI Taxonomy" id="648895"/>
    <lineage>
        <taxon>Bacteria</taxon>
        <taxon>Pseudomonadati</taxon>
        <taxon>Pseudomonadota</taxon>
        <taxon>Betaproteobacteria</taxon>
        <taxon>Burkholderiales</taxon>
        <taxon>Oxalobacteraceae</taxon>
        <taxon>Telluria group</taxon>
        <taxon>Massilia</taxon>
    </lineage>
</organism>
<keyword evidence="5" id="KW-1185">Reference proteome</keyword>
<evidence type="ECO:0000313" key="4">
    <source>
        <dbReference type="EMBL" id="MFC5479284.1"/>
    </source>
</evidence>
<dbReference type="Pfam" id="PF00326">
    <property type="entry name" value="Peptidase_S9"/>
    <property type="match status" value="1"/>
</dbReference>
<evidence type="ECO:0000256" key="2">
    <source>
        <dbReference type="SAM" id="SignalP"/>
    </source>
</evidence>
<dbReference type="PANTHER" id="PTHR42776">
    <property type="entry name" value="SERINE PEPTIDASE S9 FAMILY MEMBER"/>
    <property type="match status" value="1"/>
</dbReference>
<dbReference type="GO" id="GO:0016787">
    <property type="term" value="F:hydrolase activity"/>
    <property type="evidence" value="ECO:0007669"/>
    <property type="project" value="UniProtKB-KW"/>
</dbReference>
<dbReference type="InterPro" id="IPR001375">
    <property type="entry name" value="Peptidase_S9_cat"/>
</dbReference>
<gene>
    <name evidence="4" type="ORF">ACFPQ5_13890</name>
</gene>
<keyword evidence="1 4" id="KW-0378">Hydrolase</keyword>
<dbReference type="EC" id="3.4.-.-" evidence="4"/>
<keyword evidence="2" id="KW-0732">Signal</keyword>
<dbReference type="Gene3D" id="3.40.50.1820">
    <property type="entry name" value="alpha/beta hydrolase"/>
    <property type="match status" value="1"/>
</dbReference>
<dbReference type="EMBL" id="JBHSMR010000013">
    <property type="protein sequence ID" value="MFC5479284.1"/>
    <property type="molecule type" value="Genomic_DNA"/>
</dbReference>
<evidence type="ECO:0000259" key="3">
    <source>
        <dbReference type="Pfam" id="PF00326"/>
    </source>
</evidence>
<sequence>MRMYFAAICAAALAVAPSLAQAAAPTVPLADFVHEDQFSNPRLSPDGKHVAITVRLPSGDRFIPVLMMYTVPEMKMTGAIRMKVFEVPASYTWVSPTRLVVAKAREFGSREAPQMTGEVVAVELDGSKQAYLFGYDMFLYSKQGERYGDDHAFGSIEGISNKRDGHVFVGSYAWRGKSSLLYDIDSNKSTRKLVAELPVQDLSFIMQHDGTPRFAIGADEQSNAVEFRFDSASGQWNKIEKHGFRRYRPFHFGADDREFIATYSAEGEPDQLVREDLASGKRSVLFKDAVGSFAGAMYTSNSLPFGAYSAVGIPKVRYFDENGADARLHKELSAQFPGHYLHFIDFSDDGKFLLFSVKSDRDPGSYYLFNRETMKADMLFSAMETIDPEQMAERRPISFAARDGLELHGFLTMPRDTGGAKAPLVVLPHGGPHGPYDTWFFDEDAQFLASRGYAVLQVNFRGSGGRGLNFLEAGFRQWGDKVIDDLVDGTRWAIGQGKIDGERVCAYGASFGGYASMMLAAREPALYKCAVGYVGVYDLKLLAKPQNDRSDTFKANAYRKYVGDDKAELERISPVSLAASIKAPVFLVHGGQDKRALVDHAHAMRAALTAAGRPPEWFLAPNEGHGFYDTANRTAFYEKLEAFLGRHIGPKAAAK</sequence>
<dbReference type="Proteomes" id="UP001596101">
    <property type="component" value="Unassembled WGS sequence"/>
</dbReference>